<proteinExistence type="predicted"/>
<feature type="compositionally biased region" description="Polar residues" evidence="1">
    <location>
        <begin position="51"/>
        <end position="62"/>
    </location>
</feature>
<feature type="compositionally biased region" description="Basic and acidic residues" evidence="1">
    <location>
        <begin position="19"/>
        <end position="31"/>
    </location>
</feature>
<evidence type="ECO:0000313" key="3">
    <source>
        <dbReference type="Proteomes" id="UP000316621"/>
    </source>
</evidence>
<feature type="compositionally biased region" description="Low complexity" evidence="1">
    <location>
        <begin position="7"/>
        <end position="18"/>
    </location>
</feature>
<dbReference type="Proteomes" id="UP000316621">
    <property type="component" value="Chromosome 4"/>
</dbReference>
<protein>
    <submittedName>
        <fullName evidence="2">Uncharacterized protein</fullName>
    </submittedName>
</protein>
<gene>
    <name evidence="2" type="ORF">C5167_007129</name>
</gene>
<sequence>MNRFEEVGGNTNEETTAESTRKGGREVDEPKLLSPYRGSSLYDSKTRSMSETRSGQTQIGNSRGTYIMALDLGNCIGFGADTKWHVCSKQLQT</sequence>
<name>A0A4Y7JH04_PAPSO</name>
<dbReference type="AlphaFoldDB" id="A0A4Y7JH04"/>
<feature type="region of interest" description="Disordered" evidence="1">
    <location>
        <begin position="1"/>
        <end position="62"/>
    </location>
</feature>
<accession>A0A4Y7JH04</accession>
<keyword evidence="3" id="KW-1185">Reference proteome</keyword>
<evidence type="ECO:0000256" key="1">
    <source>
        <dbReference type="SAM" id="MobiDB-lite"/>
    </source>
</evidence>
<reference evidence="2 3" key="1">
    <citation type="journal article" date="2018" name="Science">
        <title>The opium poppy genome and morphinan production.</title>
        <authorList>
            <person name="Guo L."/>
            <person name="Winzer T."/>
            <person name="Yang X."/>
            <person name="Li Y."/>
            <person name="Ning Z."/>
            <person name="He Z."/>
            <person name="Teodor R."/>
            <person name="Lu Y."/>
            <person name="Bowser T.A."/>
            <person name="Graham I.A."/>
            <person name="Ye K."/>
        </authorList>
    </citation>
    <scope>NUCLEOTIDE SEQUENCE [LARGE SCALE GENOMIC DNA]</scope>
    <source>
        <strain evidence="3">cv. HN1</strain>
        <tissue evidence="2">Leaves</tissue>
    </source>
</reference>
<organism evidence="2 3">
    <name type="scientific">Papaver somniferum</name>
    <name type="common">Opium poppy</name>
    <dbReference type="NCBI Taxonomy" id="3469"/>
    <lineage>
        <taxon>Eukaryota</taxon>
        <taxon>Viridiplantae</taxon>
        <taxon>Streptophyta</taxon>
        <taxon>Embryophyta</taxon>
        <taxon>Tracheophyta</taxon>
        <taxon>Spermatophyta</taxon>
        <taxon>Magnoliopsida</taxon>
        <taxon>Ranunculales</taxon>
        <taxon>Papaveraceae</taxon>
        <taxon>Papaveroideae</taxon>
        <taxon>Papaver</taxon>
    </lineage>
</organism>
<evidence type="ECO:0000313" key="2">
    <source>
        <dbReference type="EMBL" id="RZC59816.1"/>
    </source>
</evidence>
<dbReference type="EMBL" id="CM010718">
    <property type="protein sequence ID" value="RZC59816.1"/>
    <property type="molecule type" value="Genomic_DNA"/>
</dbReference>
<dbReference type="Gramene" id="RZC59816">
    <property type="protein sequence ID" value="RZC59816"/>
    <property type="gene ID" value="C5167_007129"/>
</dbReference>